<proteinExistence type="predicted"/>
<dbReference type="RefSeq" id="WP_102649356.1">
    <property type="nucleotide sequence ID" value="NZ_PNYA01000045.1"/>
</dbReference>
<dbReference type="EMBL" id="PNYA01000045">
    <property type="protein sequence ID" value="PMS14460.1"/>
    <property type="molecule type" value="Genomic_DNA"/>
</dbReference>
<dbReference type="InterPro" id="IPR027417">
    <property type="entry name" value="P-loop_NTPase"/>
</dbReference>
<organism evidence="2 3">
    <name type="scientific">Trinickia dabaoshanensis</name>
    <dbReference type="NCBI Taxonomy" id="564714"/>
    <lineage>
        <taxon>Bacteria</taxon>
        <taxon>Pseudomonadati</taxon>
        <taxon>Pseudomonadota</taxon>
        <taxon>Betaproteobacteria</taxon>
        <taxon>Burkholderiales</taxon>
        <taxon>Burkholderiaceae</taxon>
        <taxon>Trinickia</taxon>
    </lineage>
</organism>
<dbReference type="PANTHER" id="PTHR43581:SF2">
    <property type="entry name" value="EXCINUCLEASE ATPASE SUBUNIT"/>
    <property type="match status" value="1"/>
</dbReference>
<feature type="domain" description="ATPase AAA-type core" evidence="1">
    <location>
        <begin position="159"/>
        <end position="294"/>
    </location>
</feature>
<dbReference type="PANTHER" id="PTHR43581">
    <property type="entry name" value="ATP/GTP PHOSPHATASE"/>
    <property type="match status" value="1"/>
</dbReference>
<sequence>MIETFKLKFGKNSETAAESVAAAPVNVFVGPNNSGKSKLLSEIAEFCRTGIKDNKAVILDDLTFAAFDDAAIDVALERIRRPDEPGREAPPDHIFVGLTRNGNALPVASYRQYMKAPNDHVAAYCQWFQVYDTLSLSGANRINLVSDQAGGDLQRPPETNFQVLFRDDAKYHEVRRIVFEAFGSYLLIDPTDLGKLKIRLADEPPHDVMEERGLVPKGVAYHAKARYIGDASDGVKAFTGIIIATIAGNPSVMLIDEPEAFLHPSVAFKLGHEVSRGALTQGKKVFAATHSASFLMGCIQSGARINIVRLNYRSGTASARVLDGESLVRLMRHPLLRSTGVLNALFYEFVVVTESDADRAFYQEINERLLQYKPEWAIGNALFINAQNKQTIPTILRPLRQLGIPAVGIVDIDALKEGGTVWANLLDGAGIPAISRDGLASMRHSVKAALDKSGKNMKRDGGVNILESDDRRAAQILLDQLSEHGIFIVPGGELESWLKHREVSGHGPNWLTSIFEKLGADPTSESYARPCENDVWAFLSKVRGWLVNASRKGIPD</sequence>
<dbReference type="InterPro" id="IPR003959">
    <property type="entry name" value="ATPase_AAA_core"/>
</dbReference>
<name>A0A2N7VBC3_9BURK</name>
<dbReference type="GO" id="GO:0016887">
    <property type="term" value="F:ATP hydrolysis activity"/>
    <property type="evidence" value="ECO:0007669"/>
    <property type="project" value="InterPro"/>
</dbReference>
<dbReference type="InterPro" id="IPR051396">
    <property type="entry name" value="Bact_Antivir_Def_Nuclease"/>
</dbReference>
<dbReference type="SUPFAM" id="SSF52540">
    <property type="entry name" value="P-loop containing nucleoside triphosphate hydrolases"/>
    <property type="match status" value="1"/>
</dbReference>
<accession>A0A2N7VBC3</accession>
<reference evidence="2 3" key="1">
    <citation type="submission" date="2018-01" db="EMBL/GenBank/DDBJ databases">
        <title>Whole genome analyses suggest that Burkholderia sensu lato contains two further novel genera in the rhizoxinica-symbiotica group Mycetohabitans gen. nov., and Trinickia gen. nov.: implications for the evolution of diazotrophy and nodulation in the Burkholderiaceae.</title>
        <authorList>
            <person name="Estrada-de los Santos P."/>
            <person name="Palmer M."/>
            <person name="Chavez-Ramirez B."/>
            <person name="Beukes C."/>
            <person name="Steenkamp E.T."/>
            <person name="Hirsch A.M."/>
            <person name="Manyaka P."/>
            <person name="Maluk M."/>
            <person name="Lafos M."/>
            <person name="Crook M."/>
            <person name="Gross E."/>
            <person name="Simon M.F."/>
            <person name="Bueno dos Reis Junior F."/>
            <person name="Poole P.S."/>
            <person name="Venter S.N."/>
            <person name="James E.K."/>
        </authorList>
    </citation>
    <scope>NUCLEOTIDE SEQUENCE [LARGE SCALE GENOMIC DNA]</scope>
    <source>
        <strain evidence="2 3">GIMN1.004</strain>
    </source>
</reference>
<protein>
    <submittedName>
        <fullName evidence="2">ATPase</fullName>
    </submittedName>
</protein>
<dbReference type="AlphaFoldDB" id="A0A2N7VBC3"/>
<evidence type="ECO:0000313" key="3">
    <source>
        <dbReference type="Proteomes" id="UP000235616"/>
    </source>
</evidence>
<keyword evidence="3" id="KW-1185">Reference proteome</keyword>
<dbReference type="Proteomes" id="UP000235616">
    <property type="component" value="Unassembled WGS sequence"/>
</dbReference>
<dbReference type="Gene3D" id="3.40.50.300">
    <property type="entry name" value="P-loop containing nucleotide triphosphate hydrolases"/>
    <property type="match status" value="1"/>
</dbReference>
<dbReference type="OrthoDB" id="3322489at2"/>
<evidence type="ECO:0000313" key="2">
    <source>
        <dbReference type="EMBL" id="PMS14460.1"/>
    </source>
</evidence>
<dbReference type="GO" id="GO:0005524">
    <property type="term" value="F:ATP binding"/>
    <property type="evidence" value="ECO:0007669"/>
    <property type="project" value="InterPro"/>
</dbReference>
<dbReference type="Pfam" id="PF13304">
    <property type="entry name" value="AAA_21"/>
    <property type="match status" value="1"/>
</dbReference>
<comment type="caution">
    <text evidence="2">The sequence shown here is derived from an EMBL/GenBank/DDBJ whole genome shotgun (WGS) entry which is preliminary data.</text>
</comment>
<gene>
    <name evidence="2" type="ORF">C0Z18_31385</name>
</gene>
<evidence type="ECO:0000259" key="1">
    <source>
        <dbReference type="Pfam" id="PF13304"/>
    </source>
</evidence>